<dbReference type="AlphaFoldDB" id="A0A3Q2VNE6"/>
<accession>A0A3Q2VNE6</accession>
<evidence type="ECO:0000313" key="10">
    <source>
        <dbReference type="Proteomes" id="UP000264840"/>
    </source>
</evidence>
<evidence type="ECO:0000259" key="8">
    <source>
        <dbReference type="Pfam" id="PF17779"/>
    </source>
</evidence>
<reference evidence="9" key="1">
    <citation type="submission" date="2025-08" db="UniProtKB">
        <authorList>
            <consortium name="Ensembl"/>
        </authorList>
    </citation>
    <scope>IDENTIFICATION</scope>
</reference>
<evidence type="ECO:0008006" key="11">
    <source>
        <dbReference type="Google" id="ProtNLM"/>
    </source>
</evidence>
<reference evidence="9" key="2">
    <citation type="submission" date="2025-09" db="UniProtKB">
        <authorList>
            <consortium name="Ensembl"/>
        </authorList>
    </citation>
    <scope>IDENTIFICATION</scope>
</reference>
<dbReference type="InterPro" id="IPR001611">
    <property type="entry name" value="Leu-rich_rpt"/>
</dbReference>
<name>A0A3Q2VNE6_HAPBU</name>
<dbReference type="Ensembl" id="ENSHBUT00000020765.1">
    <property type="protein sequence ID" value="ENSHBUP00000013155.1"/>
    <property type="gene ID" value="ENSHBUG00000014912.1"/>
</dbReference>
<evidence type="ECO:0000313" key="9">
    <source>
        <dbReference type="Ensembl" id="ENSHBUP00000013155.1"/>
    </source>
</evidence>
<evidence type="ECO:0000259" key="7">
    <source>
        <dbReference type="Pfam" id="PF17776"/>
    </source>
</evidence>
<keyword evidence="3" id="KW-0433">Leucine-rich repeat</keyword>
<evidence type="ECO:0000256" key="6">
    <source>
        <dbReference type="ARBA" id="ARBA00022840"/>
    </source>
</evidence>
<dbReference type="InterPro" id="IPR032675">
    <property type="entry name" value="LRR_dom_sf"/>
</dbReference>
<evidence type="ECO:0000256" key="2">
    <source>
        <dbReference type="ARBA" id="ARBA00022490"/>
    </source>
</evidence>
<feature type="domain" description="NACHT LRR and PYD" evidence="7">
    <location>
        <begin position="128"/>
        <end position="259"/>
    </location>
</feature>
<dbReference type="Pfam" id="PF13516">
    <property type="entry name" value="LRR_6"/>
    <property type="match status" value="2"/>
</dbReference>
<dbReference type="Gene3D" id="3.80.10.10">
    <property type="entry name" value="Ribonuclease Inhibitor"/>
    <property type="match status" value="2"/>
</dbReference>
<comment type="subcellular location">
    <subcellularLocation>
        <location evidence="1">Cytoplasm</location>
    </subcellularLocation>
</comment>
<dbReference type="Pfam" id="PF17779">
    <property type="entry name" value="WHD_NOD2"/>
    <property type="match status" value="1"/>
</dbReference>
<keyword evidence="10" id="KW-1185">Reference proteome</keyword>
<organism evidence="9 10">
    <name type="scientific">Haplochromis burtoni</name>
    <name type="common">Burton's mouthbrooder</name>
    <name type="synonym">Chromis burtoni</name>
    <dbReference type="NCBI Taxonomy" id="8153"/>
    <lineage>
        <taxon>Eukaryota</taxon>
        <taxon>Metazoa</taxon>
        <taxon>Chordata</taxon>
        <taxon>Craniata</taxon>
        <taxon>Vertebrata</taxon>
        <taxon>Euteleostomi</taxon>
        <taxon>Actinopterygii</taxon>
        <taxon>Neopterygii</taxon>
        <taxon>Teleostei</taxon>
        <taxon>Neoteleostei</taxon>
        <taxon>Acanthomorphata</taxon>
        <taxon>Ovalentaria</taxon>
        <taxon>Cichlomorphae</taxon>
        <taxon>Cichliformes</taxon>
        <taxon>Cichlidae</taxon>
        <taxon>African cichlids</taxon>
        <taxon>Pseudocrenilabrinae</taxon>
        <taxon>Haplochromini</taxon>
        <taxon>Haplochromis</taxon>
    </lineage>
</organism>
<dbReference type="GO" id="GO:0005737">
    <property type="term" value="C:cytoplasm"/>
    <property type="evidence" value="ECO:0007669"/>
    <property type="project" value="UniProtKB-SubCell"/>
</dbReference>
<dbReference type="Pfam" id="PF17776">
    <property type="entry name" value="NLRC4_HD2"/>
    <property type="match status" value="1"/>
</dbReference>
<evidence type="ECO:0000256" key="3">
    <source>
        <dbReference type="ARBA" id="ARBA00022614"/>
    </source>
</evidence>
<evidence type="ECO:0000256" key="5">
    <source>
        <dbReference type="ARBA" id="ARBA00022741"/>
    </source>
</evidence>
<feature type="domain" description="NOD1/2 winged helix" evidence="8">
    <location>
        <begin position="66"/>
        <end position="126"/>
    </location>
</feature>
<keyword evidence="2" id="KW-0963">Cytoplasm</keyword>
<dbReference type="InterPro" id="IPR051261">
    <property type="entry name" value="NLR"/>
</dbReference>
<keyword evidence="4" id="KW-0677">Repeat</keyword>
<proteinExistence type="predicted"/>
<dbReference type="SUPFAM" id="SSF52047">
    <property type="entry name" value="RNI-like"/>
    <property type="match status" value="1"/>
</dbReference>
<evidence type="ECO:0000256" key="1">
    <source>
        <dbReference type="ARBA" id="ARBA00004496"/>
    </source>
</evidence>
<dbReference type="GO" id="GO:0005524">
    <property type="term" value="F:ATP binding"/>
    <property type="evidence" value="ECO:0007669"/>
    <property type="project" value="UniProtKB-KW"/>
</dbReference>
<dbReference type="GeneTree" id="ENSGT01150000286915"/>
<evidence type="ECO:0000256" key="4">
    <source>
        <dbReference type="ARBA" id="ARBA00022737"/>
    </source>
</evidence>
<dbReference type="SMART" id="SM00368">
    <property type="entry name" value="LRR_RI"/>
    <property type="match status" value="3"/>
</dbReference>
<keyword evidence="5" id="KW-0547">Nucleotide-binding</keyword>
<dbReference type="PANTHER" id="PTHR24106">
    <property type="entry name" value="NACHT, LRR AND CARD DOMAINS-CONTAINING"/>
    <property type="match status" value="1"/>
</dbReference>
<protein>
    <recommendedName>
        <fullName evidence="11">NACHT LRR and PYD domain-containing protein</fullName>
    </recommendedName>
</protein>
<sequence length="539" mass="60823">MCHIPVFCWITAAVLENFLKTSEGRDLPKTLTDIYSHFLVLQAKGKKGKSNGGADRDSWWSPEIKKMIEYLGKLAFDQLQKGNLIFYESDLTECGIDISDASVYSGMFSHIFKEERGLYQDKVFFFTHLSVQEFLAALYVHLTFINSGVNLLKEKTYQLSKVFRNKHTVKQFYKSAVKKALQSPNGHLDLFLRFLLGLSMLNNESPSQGLLTQIGSISQNNQEIVQYIKKKINENLSAEKCINLFHCLNELSDCSLVEEIQQSLRSGSLSTNKLSPAQWSALVFILLSSEKDLNEFDLKKYSDSNSEEALLRLLPVAKASKKVLLRGCNLSERSCEALATILSSPSSNVKELDLSETSLPDSGMKLLSSGLMNLKHCRFHTHKMCTQFRHQKSVLLIYPAHGGFMLMSVELKISCNSLGSALKSNSSYLKELELSSNDLRDSRVEKLCGFLESQKCRLETLRSDTFNPLLYSLQHFYFLQIDYGISCALLGSALKSNPAHLRELDLSKNNLQDQGANQLCGFLESPHCRLETLRSDTVY</sequence>
<dbReference type="Proteomes" id="UP000264840">
    <property type="component" value="Unplaced"/>
</dbReference>
<dbReference type="InterPro" id="IPR041075">
    <property type="entry name" value="NOD1/2_WH"/>
</dbReference>
<dbReference type="InterPro" id="IPR041267">
    <property type="entry name" value="NLRP_HD2"/>
</dbReference>
<keyword evidence="6" id="KW-0067">ATP-binding</keyword>
<dbReference type="STRING" id="8153.ENSHBUP00000013155"/>